<evidence type="ECO:0000256" key="3">
    <source>
        <dbReference type="ARBA" id="ARBA00022576"/>
    </source>
</evidence>
<comment type="similarity">
    <text evidence="1 7">Belongs to the GcvT family.</text>
</comment>
<dbReference type="Gene3D" id="4.10.1250.10">
    <property type="entry name" value="Aminomethyltransferase fragment"/>
    <property type="match status" value="1"/>
</dbReference>
<organism evidence="10 11">
    <name type="scientific">Hohenbuehelia grisea</name>
    <dbReference type="NCBI Taxonomy" id="104357"/>
    <lineage>
        <taxon>Eukaryota</taxon>
        <taxon>Fungi</taxon>
        <taxon>Dikarya</taxon>
        <taxon>Basidiomycota</taxon>
        <taxon>Agaricomycotina</taxon>
        <taxon>Agaricomycetes</taxon>
        <taxon>Agaricomycetidae</taxon>
        <taxon>Agaricales</taxon>
        <taxon>Pleurotineae</taxon>
        <taxon>Pleurotaceae</taxon>
        <taxon>Hohenbuehelia</taxon>
    </lineage>
</organism>
<dbReference type="SUPFAM" id="SSF101790">
    <property type="entry name" value="Aminomethyltransferase beta-barrel domain"/>
    <property type="match status" value="1"/>
</dbReference>
<dbReference type="SUPFAM" id="SSF103025">
    <property type="entry name" value="Folate-binding domain"/>
    <property type="match status" value="1"/>
</dbReference>
<dbReference type="Pfam" id="PF08669">
    <property type="entry name" value="GCV_T_C"/>
    <property type="match status" value="1"/>
</dbReference>
<evidence type="ECO:0000256" key="1">
    <source>
        <dbReference type="ARBA" id="ARBA00008609"/>
    </source>
</evidence>
<name>A0ABR3JG55_9AGAR</name>
<dbReference type="Gene3D" id="2.40.30.110">
    <property type="entry name" value="Aminomethyltransferase beta-barrel domains"/>
    <property type="match status" value="1"/>
</dbReference>
<dbReference type="InterPro" id="IPR006222">
    <property type="entry name" value="GCVT_N"/>
</dbReference>
<dbReference type="PANTHER" id="PTHR43757:SF2">
    <property type="entry name" value="AMINOMETHYLTRANSFERASE, MITOCHONDRIAL"/>
    <property type="match status" value="1"/>
</dbReference>
<proteinExistence type="inferred from homology"/>
<dbReference type="Gene3D" id="3.30.70.1400">
    <property type="entry name" value="Aminomethyltransferase beta-barrel domains"/>
    <property type="match status" value="1"/>
</dbReference>
<dbReference type="Pfam" id="PF01571">
    <property type="entry name" value="GCV_T"/>
    <property type="match status" value="1"/>
</dbReference>
<comment type="subcellular location">
    <subcellularLocation>
        <location evidence="7">Mitochondrion</location>
    </subcellularLocation>
</comment>
<keyword evidence="11" id="KW-1185">Reference proteome</keyword>
<evidence type="ECO:0000259" key="9">
    <source>
        <dbReference type="Pfam" id="PF08669"/>
    </source>
</evidence>
<gene>
    <name evidence="10" type="ORF">HGRIS_003347</name>
</gene>
<comment type="function">
    <text evidence="7">The glycine cleavage system catalyzes the degradation of glycine.</text>
</comment>
<keyword evidence="4 7" id="KW-0808">Transferase</keyword>
<keyword evidence="7" id="KW-0809">Transit peptide</keyword>
<reference evidence="11" key="1">
    <citation type="submission" date="2024-06" db="EMBL/GenBank/DDBJ databases">
        <title>Multi-omics analyses provide insights into the biosynthesis of the anticancer antibiotic pleurotin in Hohenbuehelia grisea.</title>
        <authorList>
            <person name="Weaver J.A."/>
            <person name="Alberti F."/>
        </authorList>
    </citation>
    <scope>NUCLEOTIDE SEQUENCE [LARGE SCALE GENOMIC DNA]</scope>
    <source>
        <strain evidence="11">T-177</strain>
    </source>
</reference>
<dbReference type="EMBL" id="JASNQZ010000007">
    <property type="protein sequence ID" value="KAL0954353.1"/>
    <property type="molecule type" value="Genomic_DNA"/>
</dbReference>
<dbReference type="InterPro" id="IPR006223">
    <property type="entry name" value="GcvT"/>
</dbReference>
<dbReference type="InterPro" id="IPR029043">
    <property type="entry name" value="GcvT/YgfZ_C"/>
</dbReference>
<dbReference type="PIRSF" id="PIRSF006487">
    <property type="entry name" value="GcvT"/>
    <property type="match status" value="1"/>
</dbReference>
<dbReference type="InterPro" id="IPR028896">
    <property type="entry name" value="GcvT/YgfZ/DmdA"/>
</dbReference>
<evidence type="ECO:0000313" key="11">
    <source>
        <dbReference type="Proteomes" id="UP001556367"/>
    </source>
</evidence>
<dbReference type="NCBIfam" id="NF001567">
    <property type="entry name" value="PRK00389.1"/>
    <property type="match status" value="1"/>
</dbReference>
<dbReference type="NCBIfam" id="TIGR00528">
    <property type="entry name" value="gcvT"/>
    <property type="match status" value="1"/>
</dbReference>
<evidence type="ECO:0000256" key="4">
    <source>
        <dbReference type="ARBA" id="ARBA00022679"/>
    </source>
</evidence>
<sequence length="396" mass="43469">MNMNLSKALRIGRSSCRAYATASSSELRRTPLYDFHVRNGAKIVDFAGWQMPLQYGEVGQVAAHNHTRTSASLFDVSHMVQSQFRGPGAAEFLQRLTPASLESLSPYTSTLSVMLNEQGGIIDDLIITKHAEDAYYVVTNAGRRDRDLSWIQKQLNEWKGGKIDWELLEGWGLLALQGPQSASFLQSLTSFDLKQLTFGKTAYIPIEGFNLHVARGGYTGEDGFEISIPPKQTEEFTELIYKNPPVQLAGLGARDSLRIEAGMCLYGNDLDEETSVVEAGLSWVVGKSRKQSLDCIGAERVLKDLKNGPPRRRVGFVVEGAPARQGAKIFAPGSDDLLGQITSGIPSPTLGKNIAMGYVRNGSHKKGAEVEVEVRGKRRKAAIVGMPFVEARYYRG</sequence>
<dbReference type="EC" id="2.1.2.10" evidence="2 7"/>
<protein>
    <recommendedName>
        <fullName evidence="2 7">Aminomethyltransferase</fullName>
        <ecNumber evidence="2 7">2.1.2.10</ecNumber>
    </recommendedName>
    <alternativeName>
        <fullName evidence="5 7">Glycine cleavage system T protein</fullName>
    </alternativeName>
</protein>
<evidence type="ECO:0000313" key="10">
    <source>
        <dbReference type="EMBL" id="KAL0954353.1"/>
    </source>
</evidence>
<dbReference type="Gene3D" id="3.30.1360.120">
    <property type="entry name" value="Probable tRNA modification gtpase trme, domain 1"/>
    <property type="match status" value="1"/>
</dbReference>
<evidence type="ECO:0000256" key="6">
    <source>
        <dbReference type="ARBA" id="ARBA00047665"/>
    </source>
</evidence>
<comment type="catalytic activity">
    <reaction evidence="6 7">
        <text>N(6)-[(R)-S(8)-aminomethyldihydrolipoyl]-L-lysyl-[protein] + (6S)-5,6,7,8-tetrahydrofolate = N(6)-[(R)-dihydrolipoyl]-L-lysyl-[protein] + (6R)-5,10-methylene-5,6,7,8-tetrahydrofolate + NH4(+)</text>
        <dbReference type="Rhea" id="RHEA:16945"/>
        <dbReference type="Rhea" id="RHEA-COMP:10475"/>
        <dbReference type="Rhea" id="RHEA-COMP:10492"/>
        <dbReference type="ChEBI" id="CHEBI:15636"/>
        <dbReference type="ChEBI" id="CHEBI:28938"/>
        <dbReference type="ChEBI" id="CHEBI:57453"/>
        <dbReference type="ChEBI" id="CHEBI:83100"/>
        <dbReference type="ChEBI" id="CHEBI:83143"/>
        <dbReference type="EC" id="2.1.2.10"/>
    </reaction>
</comment>
<dbReference type="InterPro" id="IPR027266">
    <property type="entry name" value="TrmE/GcvT-like"/>
</dbReference>
<comment type="subunit">
    <text evidence="7">The glycine cleavage system is composed of four proteins: P, T, L and H.</text>
</comment>
<dbReference type="Proteomes" id="UP001556367">
    <property type="component" value="Unassembled WGS sequence"/>
</dbReference>
<evidence type="ECO:0000259" key="8">
    <source>
        <dbReference type="Pfam" id="PF01571"/>
    </source>
</evidence>
<feature type="domain" description="Aminomethyltransferase C-terminal" evidence="9">
    <location>
        <begin position="311"/>
        <end position="389"/>
    </location>
</feature>
<feature type="domain" description="GCVT N-terminal" evidence="8">
    <location>
        <begin position="32"/>
        <end position="287"/>
    </location>
</feature>
<comment type="caution">
    <text evidence="10">The sequence shown here is derived from an EMBL/GenBank/DDBJ whole genome shotgun (WGS) entry which is preliminary data.</text>
</comment>
<evidence type="ECO:0000256" key="7">
    <source>
        <dbReference type="RuleBase" id="RU003981"/>
    </source>
</evidence>
<keyword evidence="3 7" id="KW-0032">Aminotransferase</keyword>
<keyword evidence="7" id="KW-0496">Mitochondrion</keyword>
<accession>A0ABR3JG55</accession>
<dbReference type="PANTHER" id="PTHR43757">
    <property type="entry name" value="AMINOMETHYLTRANSFERASE"/>
    <property type="match status" value="1"/>
</dbReference>
<evidence type="ECO:0000256" key="2">
    <source>
        <dbReference type="ARBA" id="ARBA00012616"/>
    </source>
</evidence>
<evidence type="ECO:0000256" key="5">
    <source>
        <dbReference type="ARBA" id="ARBA00031395"/>
    </source>
</evidence>
<dbReference type="InterPro" id="IPR013977">
    <property type="entry name" value="GcvT_C"/>
</dbReference>